<protein>
    <recommendedName>
        <fullName evidence="2">DUF4283 domain-containing protein</fullName>
    </recommendedName>
</protein>
<organism evidence="1">
    <name type="scientific">Salix viminalis</name>
    <name type="common">Common osier</name>
    <name type="synonym">Basket willow</name>
    <dbReference type="NCBI Taxonomy" id="40686"/>
    <lineage>
        <taxon>Eukaryota</taxon>
        <taxon>Viridiplantae</taxon>
        <taxon>Streptophyta</taxon>
        <taxon>Embryophyta</taxon>
        <taxon>Tracheophyta</taxon>
        <taxon>Spermatophyta</taxon>
        <taxon>Magnoliopsida</taxon>
        <taxon>eudicotyledons</taxon>
        <taxon>Gunneridae</taxon>
        <taxon>Pentapetalae</taxon>
        <taxon>rosids</taxon>
        <taxon>fabids</taxon>
        <taxon>Malpighiales</taxon>
        <taxon>Salicaceae</taxon>
        <taxon>Saliceae</taxon>
        <taxon>Salix</taxon>
    </lineage>
</organism>
<dbReference type="EMBL" id="CAADRP010000832">
    <property type="protein sequence ID" value="VFU32700.1"/>
    <property type="molecule type" value="Genomic_DNA"/>
</dbReference>
<dbReference type="AlphaFoldDB" id="A0A6N2L5Z0"/>
<gene>
    <name evidence="1" type="ORF">SVIM_LOCUS145287</name>
</gene>
<evidence type="ECO:0000313" key="1">
    <source>
        <dbReference type="EMBL" id="VFU32700.1"/>
    </source>
</evidence>
<evidence type="ECO:0008006" key="2">
    <source>
        <dbReference type="Google" id="ProtNLM"/>
    </source>
</evidence>
<name>A0A6N2L5Z0_SALVM</name>
<accession>A0A6N2L5Z0</accession>
<proteinExistence type="predicted"/>
<reference evidence="1" key="1">
    <citation type="submission" date="2019-03" db="EMBL/GenBank/DDBJ databases">
        <authorList>
            <person name="Mank J."/>
            <person name="Almeida P."/>
        </authorList>
    </citation>
    <scope>NUCLEOTIDE SEQUENCE</scope>
    <source>
        <strain evidence="1">78183</strain>
    </source>
</reference>
<sequence>MGKVKRAIEPLGTGLVLWQNQSKFQWSDRSEDVMLLDNGFYVFKLRSEENCNAVLGVGPYHIAGKLLILKKCQPTGRASLQKQLCYFFRRHAGWRNDNRGCGTSDGGGDFMILEAGFTKLCGNGNADGGEIVLWLMVHSGLILKWNNVLLYLKIKGVFVEDVIIHACCRLLLEVPVFNHRLYLTCGCFYRPLYFHCSNALSLSHNKRFLDEEFPFSGLFT</sequence>